<comment type="caution">
    <text evidence="2">The sequence shown here is derived from an EMBL/GenBank/DDBJ whole genome shotgun (WGS) entry which is preliminary data.</text>
</comment>
<dbReference type="InterPro" id="IPR043131">
    <property type="entry name" value="BCAT-like_N"/>
</dbReference>
<dbReference type="AlphaFoldDB" id="A0A842HI35"/>
<dbReference type="CDD" id="cd00449">
    <property type="entry name" value="PLPDE_IV"/>
    <property type="match status" value="1"/>
</dbReference>
<protein>
    <submittedName>
        <fullName evidence="2">Aminotransferase class IV</fullName>
    </submittedName>
</protein>
<keyword evidence="2" id="KW-0032">Aminotransferase</keyword>
<organism evidence="2 3">
    <name type="scientific">Ruficoccus amylovorans</name>
    <dbReference type="NCBI Taxonomy" id="1804625"/>
    <lineage>
        <taxon>Bacteria</taxon>
        <taxon>Pseudomonadati</taxon>
        <taxon>Verrucomicrobiota</taxon>
        <taxon>Opitutia</taxon>
        <taxon>Puniceicoccales</taxon>
        <taxon>Cerasicoccaceae</taxon>
        <taxon>Ruficoccus</taxon>
    </lineage>
</organism>
<sequence length="290" mass="31715">MLIFRGELREAHEAHIPADDHGLLYGAGAFETFRTWGGRCFLLERHRERLWRTLEPLCIENTDTLLVADLPRLERAVAELLAASGGGDAVLRYTVSAGSAGFGLPAGPYREPWDMLTLRPLPPAPPPEGIRLRLLETRRDSGEQRPRGKSLAWLNSLFAWRELQANGEPGEQGLMLDVRGSICEGVTCNIFWIQDGALCTPSLDTGLLAGVHRGHLLELAQGAGVEVREGEWPLSVLEQAQAVGVINAATGPVSVREILGLDGKPLWRRNAVAPAAFSRMVELYHASLPQ</sequence>
<dbReference type="GO" id="GO:0005829">
    <property type="term" value="C:cytosol"/>
    <property type="evidence" value="ECO:0007669"/>
    <property type="project" value="TreeGrafter"/>
</dbReference>
<dbReference type="Gene3D" id="3.30.470.10">
    <property type="match status" value="1"/>
</dbReference>
<dbReference type="RefSeq" id="WP_185676988.1">
    <property type="nucleotide sequence ID" value="NZ_JACHVB010000060.1"/>
</dbReference>
<dbReference type="PANTHER" id="PTHR42743">
    <property type="entry name" value="AMINO-ACID AMINOTRANSFERASE"/>
    <property type="match status" value="1"/>
</dbReference>
<dbReference type="InterPro" id="IPR050571">
    <property type="entry name" value="Class-IV_PLP-Dep_Aminotrnsfr"/>
</dbReference>
<dbReference type="Proteomes" id="UP000546464">
    <property type="component" value="Unassembled WGS sequence"/>
</dbReference>
<accession>A0A842HI35</accession>
<keyword evidence="2" id="KW-0808">Transferase</keyword>
<reference evidence="2 3" key="1">
    <citation type="submission" date="2020-07" db="EMBL/GenBank/DDBJ databases">
        <authorList>
            <person name="Feng X."/>
        </authorList>
    </citation>
    <scope>NUCLEOTIDE SEQUENCE [LARGE SCALE GENOMIC DNA]</scope>
    <source>
        <strain evidence="2 3">JCM31066</strain>
    </source>
</reference>
<dbReference type="Pfam" id="PF01063">
    <property type="entry name" value="Aminotran_4"/>
    <property type="match status" value="1"/>
</dbReference>
<evidence type="ECO:0000256" key="1">
    <source>
        <dbReference type="ARBA" id="ARBA00009320"/>
    </source>
</evidence>
<evidence type="ECO:0000313" key="3">
    <source>
        <dbReference type="Proteomes" id="UP000546464"/>
    </source>
</evidence>
<keyword evidence="3" id="KW-1185">Reference proteome</keyword>
<dbReference type="Gene3D" id="3.20.10.10">
    <property type="entry name" value="D-amino Acid Aminotransferase, subunit A, domain 2"/>
    <property type="match status" value="1"/>
</dbReference>
<dbReference type="GO" id="GO:0008696">
    <property type="term" value="F:4-amino-4-deoxychorismate lyase activity"/>
    <property type="evidence" value="ECO:0007669"/>
    <property type="project" value="TreeGrafter"/>
</dbReference>
<dbReference type="EMBL" id="JACHVB010000060">
    <property type="protein sequence ID" value="MBC2596072.1"/>
    <property type="molecule type" value="Genomic_DNA"/>
</dbReference>
<dbReference type="InterPro" id="IPR043132">
    <property type="entry name" value="BCAT-like_C"/>
</dbReference>
<dbReference type="GO" id="GO:0008153">
    <property type="term" value="P:4-aminobenzoate biosynthetic process"/>
    <property type="evidence" value="ECO:0007669"/>
    <property type="project" value="TreeGrafter"/>
</dbReference>
<comment type="similarity">
    <text evidence="1">Belongs to the class-IV pyridoxal-phosphate-dependent aminotransferase family.</text>
</comment>
<dbReference type="SUPFAM" id="SSF56752">
    <property type="entry name" value="D-aminoacid aminotransferase-like PLP-dependent enzymes"/>
    <property type="match status" value="1"/>
</dbReference>
<proteinExistence type="inferred from homology"/>
<dbReference type="InterPro" id="IPR036038">
    <property type="entry name" value="Aminotransferase-like"/>
</dbReference>
<name>A0A842HI35_9BACT</name>
<evidence type="ECO:0000313" key="2">
    <source>
        <dbReference type="EMBL" id="MBC2596072.1"/>
    </source>
</evidence>
<dbReference type="InterPro" id="IPR001544">
    <property type="entry name" value="Aminotrans_IV"/>
</dbReference>
<dbReference type="GO" id="GO:0008483">
    <property type="term" value="F:transaminase activity"/>
    <property type="evidence" value="ECO:0007669"/>
    <property type="project" value="UniProtKB-KW"/>
</dbReference>
<dbReference type="PANTHER" id="PTHR42743:SF2">
    <property type="entry name" value="AMINODEOXYCHORISMATE LYASE"/>
    <property type="match status" value="1"/>
</dbReference>
<gene>
    <name evidence="2" type="ORF">H5P28_17530</name>
</gene>